<feature type="region of interest" description="Disordered" evidence="7">
    <location>
        <begin position="796"/>
        <end position="818"/>
    </location>
</feature>
<feature type="transmembrane region" description="Helical" evidence="8">
    <location>
        <begin position="493"/>
        <end position="515"/>
    </location>
</feature>
<gene>
    <name evidence="12" type="ORF">C7212DRAFT_347293</name>
</gene>
<evidence type="ECO:0000313" key="12">
    <source>
        <dbReference type="EMBL" id="PWW73458.1"/>
    </source>
</evidence>
<evidence type="ECO:0000256" key="6">
    <source>
        <dbReference type="ARBA" id="ARBA00023136"/>
    </source>
</evidence>
<dbReference type="GO" id="GO:0005886">
    <property type="term" value="C:plasma membrane"/>
    <property type="evidence" value="ECO:0007669"/>
    <property type="project" value="TreeGrafter"/>
</dbReference>
<feature type="transmembrane region" description="Helical" evidence="8">
    <location>
        <begin position="608"/>
        <end position="635"/>
    </location>
</feature>
<sequence>MDSCLLGGLEHLAKRQNDDTLKKFLDLVQSPFRQSFTTEAFLASLGTSLGISAAILLGWCLIRPYNAVVYAPKLRQADDKRAPPQISRGWFSWFRPLVKCHEPDLVDKIGLDAIVFLRFLRMCRTIFFFLGLIGCLVMIPVNVSCNLKNSWTGPYASSTRWFILMSPYYAWGQCMWAHVCVAWLFDFIIMYFLWRNYKGILNLRRNYFESDEYQASTHSKTLMITDIPKSYRSDGGIDKILGGLSIPDNGDGRPMIGRNVRDLPELIEEHAAAVKQLESYLAKYLKNPDNLPAARPLCKPSKKDKSMRHDTKVDAIEYYGGRIKELEDKIKSVRETIDSRDALRYGFVSYPNISRAHVAAKAARGKHPKGTLIMLAPRANDIIWDNLTRSKSKRRWNSFIGNVLFIGLSALYVVPNALIAVFLSNLHNIAALFPKFGDLLIRNSRFFAVVQGFAAPTITSIVYLLLPIVMRRISQWQGDLTKSSRERHVTHKLYIFFVLNNLVVFALFGTMWTTIRGLVETSQTTQVTWDTIQNLGLATRIALAIFDVSTFWITYLLQRNLGALLDLVQIVSLIGKSFQRHFMSPTPRERIEWTAPPPFDYATYYNYFLFYATIALAFSTIQPLVLPVAFFYFLIDSFLKKYLLMYIFVTKVESGGAFWRVITASALGYGYGTDELQLLFNRFLFATGLFNVVVALVVWVRHTYQAAMCVLPLLFILIGFKFYCRNQFDGKIRYHTKGSDRESLYGVGKGIQKDHFNKRYGHPALNRRLITPMVDAKARHVLAQIYSGRINSEPSQSAGGINLDNMQRGDTGRRQDPFGGRFEMVEEADMDFQHFKHRAEFADDHGGSIYGVGSDDLSERGYITPRGFGSPASSRPGSPSILGPRRGPSPLPLGGGYRGPDYIPVPSAQHGPPSPGFRHGHRPESPYMSDRGLASPEAITDYGHHDTRSETESVRHLLSDHSSHGINRPGSSHLGYNPDYPEQYQQQPRYDDYDEYRGHR</sequence>
<feature type="compositionally biased region" description="Low complexity" evidence="7">
    <location>
        <begin position="865"/>
        <end position="888"/>
    </location>
</feature>
<dbReference type="InterPro" id="IPR045122">
    <property type="entry name" value="Csc1-like"/>
</dbReference>
<accession>A0A317SGV7</accession>
<evidence type="ECO:0000256" key="2">
    <source>
        <dbReference type="ARBA" id="ARBA00007779"/>
    </source>
</evidence>
<proteinExistence type="inferred from homology"/>
<dbReference type="PANTHER" id="PTHR13018:SF149">
    <property type="entry name" value="DOMAIN PROTEIN, PUTATIVE (AFU_ORTHOLOGUE AFUA_3G11660)-RELATED"/>
    <property type="match status" value="1"/>
</dbReference>
<comment type="similarity">
    <text evidence="2">Belongs to the CSC1 (TC 1.A.17) family.</text>
</comment>
<feature type="transmembrane region" description="Helical" evidence="8">
    <location>
        <begin position="175"/>
        <end position="194"/>
    </location>
</feature>
<name>A0A317SGV7_9PEZI</name>
<reference evidence="12 13" key="1">
    <citation type="submission" date="2018-03" db="EMBL/GenBank/DDBJ databases">
        <title>Genomes of Pezizomycetes fungi and the evolution of truffles.</title>
        <authorList>
            <person name="Murat C."/>
            <person name="Payen T."/>
            <person name="Noel B."/>
            <person name="Kuo A."/>
            <person name="Martin F.M."/>
        </authorList>
    </citation>
    <scope>NUCLEOTIDE SEQUENCE [LARGE SCALE GENOMIC DNA]</scope>
    <source>
        <strain evidence="12">091103-1</strain>
    </source>
</reference>
<feature type="transmembrane region" description="Helical" evidence="8">
    <location>
        <begin position="535"/>
        <end position="557"/>
    </location>
</feature>
<feature type="transmembrane region" description="Helical" evidence="8">
    <location>
        <begin position="399"/>
        <end position="426"/>
    </location>
</feature>
<evidence type="ECO:0000256" key="5">
    <source>
        <dbReference type="ARBA" id="ARBA00022989"/>
    </source>
</evidence>
<evidence type="ECO:0000259" key="10">
    <source>
        <dbReference type="Pfam" id="PF13967"/>
    </source>
</evidence>
<dbReference type="Pfam" id="PF14703">
    <property type="entry name" value="PHM7_cyt"/>
    <property type="match status" value="1"/>
</dbReference>
<dbReference type="Proteomes" id="UP000246991">
    <property type="component" value="Unassembled WGS sequence"/>
</dbReference>
<dbReference type="AlphaFoldDB" id="A0A317SGV7"/>
<comment type="subcellular location">
    <subcellularLocation>
        <location evidence="1">Membrane</location>
        <topology evidence="1">Multi-pass membrane protein</topology>
    </subcellularLocation>
</comment>
<dbReference type="PANTHER" id="PTHR13018">
    <property type="entry name" value="PROBABLE MEMBRANE PROTEIN DUF221-RELATED"/>
    <property type="match status" value="1"/>
</dbReference>
<evidence type="ECO:0000313" key="13">
    <source>
        <dbReference type="Proteomes" id="UP000246991"/>
    </source>
</evidence>
<feature type="transmembrane region" description="Helical" evidence="8">
    <location>
        <begin position="655"/>
        <end position="672"/>
    </location>
</feature>
<dbReference type="InterPro" id="IPR003864">
    <property type="entry name" value="CSC1/OSCA1-like_7TM"/>
</dbReference>
<keyword evidence="3" id="KW-0813">Transport</keyword>
<feature type="region of interest" description="Disordered" evidence="7">
    <location>
        <begin position="861"/>
        <end position="1000"/>
    </location>
</feature>
<feature type="compositionally biased region" description="Basic and acidic residues" evidence="7">
    <location>
        <begin position="942"/>
        <end position="963"/>
    </location>
</feature>
<feature type="transmembrane region" description="Helical" evidence="8">
    <location>
        <begin position="705"/>
        <end position="724"/>
    </location>
</feature>
<keyword evidence="4 8" id="KW-0812">Transmembrane</keyword>
<comment type="caution">
    <text evidence="12">The sequence shown here is derived from an EMBL/GenBank/DDBJ whole genome shotgun (WGS) entry which is preliminary data.</text>
</comment>
<feature type="domain" description="CSC1/OSCA1-like N-terminal transmembrane" evidence="10">
    <location>
        <begin position="40"/>
        <end position="196"/>
    </location>
</feature>
<dbReference type="InterPro" id="IPR027815">
    <property type="entry name" value="CSC1/OSCA1-like_cyt"/>
</dbReference>
<dbReference type="Pfam" id="PF13967">
    <property type="entry name" value="RSN1_TM"/>
    <property type="match status" value="1"/>
</dbReference>
<keyword evidence="13" id="KW-1185">Reference proteome</keyword>
<feature type="transmembrane region" description="Helical" evidence="8">
    <location>
        <begin position="679"/>
        <end position="699"/>
    </location>
</feature>
<feature type="domain" description="CSC1/OSCA1-like cytosolic" evidence="11">
    <location>
        <begin position="219"/>
        <end position="386"/>
    </location>
</feature>
<feature type="transmembrane region" description="Helical" evidence="8">
    <location>
        <begin position="126"/>
        <end position="143"/>
    </location>
</feature>
<feature type="transmembrane region" description="Helical" evidence="8">
    <location>
        <begin position="40"/>
        <end position="62"/>
    </location>
</feature>
<feature type="domain" description="CSC1/OSCA1-like 7TM region" evidence="9">
    <location>
        <begin position="398"/>
        <end position="663"/>
    </location>
</feature>
<dbReference type="EMBL" id="PYWC01000079">
    <property type="protein sequence ID" value="PWW73458.1"/>
    <property type="molecule type" value="Genomic_DNA"/>
</dbReference>
<evidence type="ECO:0000256" key="8">
    <source>
        <dbReference type="SAM" id="Phobius"/>
    </source>
</evidence>
<feature type="compositionally biased region" description="Low complexity" evidence="7">
    <location>
        <begin position="978"/>
        <end position="988"/>
    </location>
</feature>
<dbReference type="InterPro" id="IPR032880">
    <property type="entry name" value="CSC1/OSCA1-like_N"/>
</dbReference>
<organism evidence="12 13">
    <name type="scientific">Tuber magnatum</name>
    <name type="common">white Piedmont truffle</name>
    <dbReference type="NCBI Taxonomy" id="42249"/>
    <lineage>
        <taxon>Eukaryota</taxon>
        <taxon>Fungi</taxon>
        <taxon>Dikarya</taxon>
        <taxon>Ascomycota</taxon>
        <taxon>Pezizomycotina</taxon>
        <taxon>Pezizomycetes</taxon>
        <taxon>Pezizales</taxon>
        <taxon>Tuberaceae</taxon>
        <taxon>Tuber</taxon>
    </lineage>
</organism>
<dbReference type="Pfam" id="PF02714">
    <property type="entry name" value="RSN1_7TM"/>
    <property type="match status" value="1"/>
</dbReference>
<dbReference type="GO" id="GO:0005227">
    <property type="term" value="F:calcium-activated cation channel activity"/>
    <property type="evidence" value="ECO:0007669"/>
    <property type="project" value="InterPro"/>
</dbReference>
<keyword evidence="6 8" id="KW-0472">Membrane</keyword>
<evidence type="ECO:0000259" key="11">
    <source>
        <dbReference type="Pfam" id="PF14703"/>
    </source>
</evidence>
<evidence type="ECO:0000256" key="4">
    <source>
        <dbReference type="ARBA" id="ARBA00022692"/>
    </source>
</evidence>
<protein>
    <submittedName>
        <fullName evidence="12">DUF221-domain-containing protein</fullName>
    </submittedName>
</protein>
<evidence type="ECO:0000259" key="9">
    <source>
        <dbReference type="Pfam" id="PF02714"/>
    </source>
</evidence>
<keyword evidence="5 8" id="KW-1133">Transmembrane helix</keyword>
<feature type="transmembrane region" description="Helical" evidence="8">
    <location>
        <begin position="446"/>
        <end position="466"/>
    </location>
</feature>
<feature type="compositionally biased region" description="Basic and acidic residues" evidence="7">
    <location>
        <begin position="989"/>
        <end position="1000"/>
    </location>
</feature>
<evidence type="ECO:0000256" key="1">
    <source>
        <dbReference type="ARBA" id="ARBA00004141"/>
    </source>
</evidence>
<dbReference type="OrthoDB" id="2150324at2759"/>
<evidence type="ECO:0000256" key="3">
    <source>
        <dbReference type="ARBA" id="ARBA00022448"/>
    </source>
</evidence>
<evidence type="ECO:0000256" key="7">
    <source>
        <dbReference type="SAM" id="MobiDB-lite"/>
    </source>
</evidence>